<dbReference type="SUPFAM" id="SSF50952">
    <property type="entry name" value="Soluble quinoprotein glucose dehydrogenase"/>
    <property type="match status" value="1"/>
</dbReference>
<dbReference type="PANTHER" id="PTHR19328">
    <property type="entry name" value="HEDGEHOG-INTERACTING PROTEIN"/>
    <property type="match status" value="1"/>
</dbReference>
<sequence length="415" mass="42923">MNRHADLPRRATLGFGFALVMLLATGCGGGGGDAAAPAPAPPPGSPRAVTIASGLDHPWSLAFLPDGRYLVTERAGRLRVVATDGTLSAPVTGLPAVQAAGQGGLLDLALAPDFATSGRIYWSYAEAGSGAEAGRNGTTVARGTLDLATRSVSGVQVIYRQPKVAGSNGHFGGRIALAPDGKLFIALGDRQIDSERGYAQDLSRGNGKIVRINSDGSIPADNPFVAIAGARPEIWSRGHRNPQGAAIDPTSGALWSVEHGPQGGDELNAVAPGRNYGWPLISFGCEYGATPLDSCTPVGGSSAGAGLEQPLAYWVPTSTAPSGMAFYTGSAIPEWRNSLLIGALAGQTLWKIDLAGSGNIVCTPRSGEVANRCAQVDLLRSLNRRIRDVRQGPDGFVYLLTDQGGNADQIIRVQP</sequence>
<dbReference type="OrthoDB" id="9770043at2"/>
<dbReference type="Proteomes" id="UP000293671">
    <property type="component" value="Unassembled WGS sequence"/>
</dbReference>
<dbReference type="InterPro" id="IPR011042">
    <property type="entry name" value="6-blade_b-propeller_TolB-like"/>
</dbReference>
<dbReference type="EMBL" id="SHKP01000004">
    <property type="protein sequence ID" value="RZU02521.1"/>
    <property type="molecule type" value="Genomic_DNA"/>
</dbReference>
<dbReference type="Gene3D" id="2.120.10.30">
    <property type="entry name" value="TolB, C-terminal domain"/>
    <property type="match status" value="1"/>
</dbReference>
<evidence type="ECO:0000259" key="1">
    <source>
        <dbReference type="Pfam" id="PF07995"/>
    </source>
</evidence>
<dbReference type="PROSITE" id="PS51257">
    <property type="entry name" value="PROKAR_LIPOPROTEIN"/>
    <property type="match status" value="1"/>
</dbReference>
<gene>
    <name evidence="2" type="ORF">EV670_0547</name>
</gene>
<feature type="domain" description="Glucose/Sorbosone dehydrogenase" evidence="1">
    <location>
        <begin position="55"/>
        <end position="404"/>
    </location>
</feature>
<reference evidence="2 3" key="1">
    <citation type="submission" date="2019-02" db="EMBL/GenBank/DDBJ databases">
        <title>Genomic Encyclopedia of Type Strains, Phase IV (KMG-IV): sequencing the most valuable type-strain genomes for metagenomic binning, comparative biology and taxonomic classification.</title>
        <authorList>
            <person name="Goeker M."/>
        </authorList>
    </citation>
    <scope>NUCLEOTIDE SEQUENCE [LARGE SCALE GENOMIC DNA]</scope>
    <source>
        <strain evidence="2 3">DSM 19570</strain>
    </source>
</reference>
<accession>A0A4Q7W033</accession>
<dbReference type="InterPro" id="IPR011041">
    <property type="entry name" value="Quinoprot_gluc/sorb_DH_b-prop"/>
</dbReference>
<evidence type="ECO:0000313" key="3">
    <source>
        <dbReference type="Proteomes" id="UP000293671"/>
    </source>
</evidence>
<evidence type="ECO:0000313" key="2">
    <source>
        <dbReference type="EMBL" id="RZU02521.1"/>
    </source>
</evidence>
<dbReference type="InterPro" id="IPR012938">
    <property type="entry name" value="Glc/Sorbosone_DH"/>
</dbReference>
<proteinExistence type="predicted"/>
<keyword evidence="3" id="KW-1185">Reference proteome</keyword>
<name>A0A4Q7W033_9BURK</name>
<protein>
    <submittedName>
        <fullName evidence="2">Glucose/arabinose dehydrogenase</fullName>
    </submittedName>
</protein>
<comment type="caution">
    <text evidence="2">The sequence shown here is derived from an EMBL/GenBank/DDBJ whole genome shotgun (WGS) entry which is preliminary data.</text>
</comment>
<dbReference type="PANTHER" id="PTHR19328:SF75">
    <property type="entry name" value="ALDOSE SUGAR DEHYDROGENASE YLII"/>
    <property type="match status" value="1"/>
</dbReference>
<dbReference type="AlphaFoldDB" id="A0A4Q7W033"/>
<organism evidence="2 3">
    <name type="scientific">Rivibacter subsaxonicus</name>
    <dbReference type="NCBI Taxonomy" id="457575"/>
    <lineage>
        <taxon>Bacteria</taxon>
        <taxon>Pseudomonadati</taxon>
        <taxon>Pseudomonadota</taxon>
        <taxon>Betaproteobacteria</taxon>
        <taxon>Burkholderiales</taxon>
        <taxon>Rivibacter</taxon>
    </lineage>
</organism>
<dbReference type="Pfam" id="PF07995">
    <property type="entry name" value="GSDH"/>
    <property type="match status" value="1"/>
</dbReference>
<dbReference type="RefSeq" id="WP_130430274.1">
    <property type="nucleotide sequence ID" value="NZ_SHKP01000004.1"/>
</dbReference>